<dbReference type="SUPFAM" id="SSF48371">
    <property type="entry name" value="ARM repeat"/>
    <property type="match status" value="2"/>
</dbReference>
<dbReference type="SMART" id="SM01036">
    <property type="entry name" value="BP28CT"/>
    <property type="match status" value="1"/>
</dbReference>
<dbReference type="InterPro" id="IPR011989">
    <property type="entry name" value="ARM-like"/>
</dbReference>
<dbReference type="Pfam" id="PF12397">
    <property type="entry name" value="U3snoRNP10"/>
    <property type="match status" value="1"/>
</dbReference>
<reference evidence="9 10" key="1">
    <citation type="journal article" date="2024" name="Nat. Commun.">
        <title>Phylogenomics reveals the evolutionary origins of lichenization in chlorophyte algae.</title>
        <authorList>
            <person name="Puginier C."/>
            <person name="Libourel C."/>
            <person name="Otte J."/>
            <person name="Skaloud P."/>
            <person name="Haon M."/>
            <person name="Grisel S."/>
            <person name="Petersen M."/>
            <person name="Berrin J.G."/>
            <person name="Delaux P.M."/>
            <person name="Dal Grande F."/>
            <person name="Keller J."/>
        </authorList>
    </citation>
    <scope>NUCLEOTIDE SEQUENCE [LARGE SCALE GENOMIC DNA]</scope>
    <source>
        <strain evidence="9 10">SAG 2145</strain>
    </source>
</reference>
<evidence type="ECO:0000256" key="7">
    <source>
        <dbReference type="SAM" id="MobiDB-lite"/>
    </source>
</evidence>
<evidence type="ECO:0000256" key="5">
    <source>
        <dbReference type="ARBA" id="ARBA00023242"/>
    </source>
</evidence>
<sequence>MATALAEQLQQLSTRFGDASTGQRLGKASLLFNPREAAELDLESVFNIGISGFEELCSISSSYRPFANTLFGRVGLTYDVDQHTMEELERLDASLHTFLQLLSDHLLLNCAIQSLEYLVRRFRVHQRNVDALMACALPYHSTNEFVRLIQIMQIGGSQWAFLQPMQQSGAALPRGILVQRCRTDKAILQFICNLASQLAESGRRSPVQLSFYAVTVCEVLAFGPEVDADTINVLLPNIVQGLNTSASKDLQMATHMILAQLCSHAVLSSNLLRGVVPSLVQPGSTVGLRQRLMLVAHICATQPISDSLEIMIIQGLSKEQGLGELFASLSPRYPAVKALAARFLTEPISHSGAEPEEAANQFLQARLIHTAVHGSASAAGIPKSISKDLSSADPAVRVKAVGRLEEECKADASKILLRCLMDPNVDVLAAVLASPSTLQAPPEALFNALSSRLQAAWAQLSSGNKVTRKNAEAIAKKVLPYFGGEFLQSQKGFGQQVAHQVGDCLIALPGSTDRTAARALDVASDIVDPLFVGFASLKPAGKAGAKKRSAEECFEANSALVQVIVDGWAQQPGRATKQVKQCDGSGPNLKLLLLLALCQSIKHGKKGQQEVASGLFHLTLPLLKSTPSQPAPASSQQDSSTWFESHQPSAAFWQALATKPAEATRAAASYGLLIALQHARIAETLLSIGGGEGDAKQAFIALSQLQPMDAFQQHLLLFWSQACESDGQILVDILNNGNAKSQEQALRVLTAAAEGKAKINAGLSLHNRLLPACLTALSTASQAVRQQAVVFCSAAATSETSDYLSADDLISKGTFRDLMHAIVIHAAAIAADPAAAAALLRQAHAPSGKQKTASSARGLALSAAALADLTQYLLACLVSNGISSPGVASFICQSLPHSAPPASALRAARQVLEQLLATPSLPPGPSSQRLCQHIIDFYTPQAVHASTSSSEASMKAGAAMVPFIKACGLTNSAQSPAHWRTLHMAALKAATADLCASLPSDLSQELLMACLKACGSDQLPECKAAARSALEAVPILAQPLIAVLEAPSSLLSNDADLTAPSTASKRLKAASADAQGAVPHETLVAVLELLQWRHGIQDEPSLAKPLCSLLRKLLEVATADAGLAFEAAEPDDVDASRRSGRHAAEAAFLAQLVLAGLRALSDRADTQALVQGMDMGVIVHCTCLPNQPAAQQAALKLLTQLAAHLPHTSLAAIVEGVLGAATEHGGGAIESATAALAALGPTWLAAGQTTGSLLKLVTERLDAMQPLQRLPLLSATLKGLPQEAGLAAALHQLLAGKPDAKSLTKSPEKSSGQAPSWQESLAHAVCHQAQEPLRLRAFKAFMTQLSTSADPSVLMTTISFMLSQVKALRKLRLASPSIHAEEPLAAILQQALLHLQAVGTSSKKSAKRCRELLLELVAALQQVMPPGIYLASLIQLARTAPDRIACKALRLINSSLPQLSSSQVDGNGGRPDRQQAEQAVDQLCSLVQVSLGPGTEGERQPAATRQALLVTLGTLASTAGAQHAKPLLACIPTVLLLVQHEPRQAVRSSATASVAAFVTGLASSALPALPKLMPTLLDAAERSIQTLAAKWEEEQDMPDAVDSDEEDVGSRLPSEGAALEMASVLAAIAAASDTLGAYLSPYLSRLLALLPSAPLLACHTAGCRASAQAILSQLAAAIPARLLFGPLAAQLPASLQEGDASAIALLEMLQTATEGMPTAVAAEHADSIFELLRQALDCRQQQPAAVQDIGHIEQKAAQAFVSATLKLSEARFKPLFLRLLEWTSSKSQSDGPSQERQTALFCVVIALTRRLRAVFVPYFRYMMDSIVAHLGGSPAAGGDDEDKPKKKKKRQSLTSVAADVASPNGALLCFRMIAALRHCAQHDTVDFLDEARFTRLLPLLVSQLGGSNAPDGVSAAEAEAQDCAQDATEGDRTAGAAVEALIRMVSAVKDQALWQMFNRQVLMATRKGDSGQKARALQVIIGFLKRAQEEYLVLLPESLPFLAELLEVPDHSVSSLAQEILRQLEEISGESLDQYLA</sequence>
<proteinExistence type="inferred from homology"/>
<evidence type="ECO:0000256" key="6">
    <source>
        <dbReference type="ARBA" id="ARBA00023274"/>
    </source>
</evidence>
<dbReference type="GO" id="GO:0030515">
    <property type="term" value="F:snoRNA binding"/>
    <property type="evidence" value="ECO:0007669"/>
    <property type="project" value="TreeGrafter"/>
</dbReference>
<dbReference type="GO" id="GO:0034455">
    <property type="term" value="C:t-UTP complex"/>
    <property type="evidence" value="ECO:0007669"/>
    <property type="project" value="TreeGrafter"/>
</dbReference>
<dbReference type="GO" id="GO:0045943">
    <property type="term" value="P:positive regulation of transcription by RNA polymerase I"/>
    <property type="evidence" value="ECO:0007669"/>
    <property type="project" value="TreeGrafter"/>
</dbReference>
<comment type="similarity">
    <text evidence="2">Belongs to the HEATR1/UTP10 family.</text>
</comment>
<name>A0AAW1QVK9_9CHLO</name>
<dbReference type="EMBL" id="JALJOS010000024">
    <property type="protein sequence ID" value="KAK9825496.1"/>
    <property type="molecule type" value="Genomic_DNA"/>
</dbReference>
<keyword evidence="6" id="KW-0687">Ribonucleoprotein</keyword>
<dbReference type="InterPro" id="IPR012954">
    <property type="entry name" value="BP28_C_dom"/>
</dbReference>
<comment type="caution">
    <text evidence="9">The sequence shown here is derived from an EMBL/GenBank/DDBJ whole genome shotgun (WGS) entry which is preliminary data.</text>
</comment>
<feature type="region of interest" description="Disordered" evidence="7">
    <location>
        <begin position="1834"/>
        <end position="1856"/>
    </location>
</feature>
<keyword evidence="5" id="KW-0539">Nucleus</keyword>
<keyword evidence="10" id="KW-1185">Reference proteome</keyword>
<dbReference type="InterPro" id="IPR040191">
    <property type="entry name" value="UTP10"/>
</dbReference>
<evidence type="ECO:0000256" key="1">
    <source>
        <dbReference type="ARBA" id="ARBA00004604"/>
    </source>
</evidence>
<protein>
    <recommendedName>
        <fullName evidence="8">BP28 C-terminal domain-containing protein</fullName>
    </recommendedName>
</protein>
<dbReference type="GO" id="GO:0030686">
    <property type="term" value="C:90S preribosome"/>
    <property type="evidence" value="ECO:0007669"/>
    <property type="project" value="TreeGrafter"/>
</dbReference>
<keyword evidence="3" id="KW-0690">Ribosome biogenesis</keyword>
<organism evidence="9 10">
    <name type="scientific">Apatococcus lobatus</name>
    <dbReference type="NCBI Taxonomy" id="904363"/>
    <lineage>
        <taxon>Eukaryota</taxon>
        <taxon>Viridiplantae</taxon>
        <taxon>Chlorophyta</taxon>
        <taxon>core chlorophytes</taxon>
        <taxon>Trebouxiophyceae</taxon>
        <taxon>Chlorellales</taxon>
        <taxon>Chlorellaceae</taxon>
        <taxon>Apatococcus</taxon>
    </lineage>
</organism>
<dbReference type="InterPro" id="IPR016024">
    <property type="entry name" value="ARM-type_fold"/>
</dbReference>
<dbReference type="GO" id="GO:0032040">
    <property type="term" value="C:small-subunit processome"/>
    <property type="evidence" value="ECO:0007669"/>
    <property type="project" value="TreeGrafter"/>
</dbReference>
<gene>
    <name evidence="9" type="ORF">WJX74_001182</name>
</gene>
<accession>A0AAW1QVK9</accession>
<comment type="subcellular location">
    <subcellularLocation>
        <location evidence="1">Nucleus</location>
        <location evidence="1">Nucleolus</location>
    </subcellularLocation>
</comment>
<evidence type="ECO:0000256" key="3">
    <source>
        <dbReference type="ARBA" id="ARBA00022517"/>
    </source>
</evidence>
<dbReference type="InterPro" id="IPR022125">
    <property type="entry name" value="U3snoRNP10_N"/>
</dbReference>
<dbReference type="PANTHER" id="PTHR13457">
    <property type="entry name" value="BAP28"/>
    <property type="match status" value="1"/>
</dbReference>
<dbReference type="GO" id="GO:0000462">
    <property type="term" value="P:maturation of SSU-rRNA from tricistronic rRNA transcript (SSU-rRNA, 5.8S rRNA, LSU-rRNA)"/>
    <property type="evidence" value="ECO:0007669"/>
    <property type="project" value="TreeGrafter"/>
</dbReference>
<dbReference type="Gene3D" id="1.25.10.10">
    <property type="entry name" value="Leucine-rich Repeat Variant"/>
    <property type="match status" value="1"/>
</dbReference>
<evidence type="ECO:0000313" key="9">
    <source>
        <dbReference type="EMBL" id="KAK9825496.1"/>
    </source>
</evidence>
<evidence type="ECO:0000313" key="10">
    <source>
        <dbReference type="Proteomes" id="UP001438707"/>
    </source>
</evidence>
<dbReference type="Pfam" id="PF08146">
    <property type="entry name" value="BP28CT"/>
    <property type="match status" value="1"/>
</dbReference>
<evidence type="ECO:0000256" key="4">
    <source>
        <dbReference type="ARBA" id="ARBA00022552"/>
    </source>
</evidence>
<dbReference type="PANTHER" id="PTHR13457:SF1">
    <property type="entry name" value="HEAT REPEAT-CONTAINING PROTEIN 1"/>
    <property type="match status" value="1"/>
</dbReference>
<feature type="domain" description="BP28 C-terminal" evidence="8">
    <location>
        <begin position="1718"/>
        <end position="1887"/>
    </location>
</feature>
<keyword evidence="4" id="KW-0698">rRNA processing</keyword>
<dbReference type="Proteomes" id="UP001438707">
    <property type="component" value="Unassembled WGS sequence"/>
</dbReference>
<evidence type="ECO:0000256" key="2">
    <source>
        <dbReference type="ARBA" id="ARBA00010559"/>
    </source>
</evidence>
<evidence type="ECO:0000259" key="8">
    <source>
        <dbReference type="SMART" id="SM01036"/>
    </source>
</evidence>